<comment type="caution">
    <text evidence="2">The sequence shown here is derived from an EMBL/GenBank/DDBJ whole genome shotgun (WGS) entry which is preliminary data.</text>
</comment>
<name>A0A8J4DMD2_9ACTN</name>
<dbReference type="EMBL" id="BOPF01000002">
    <property type="protein sequence ID" value="GIJ43660.1"/>
    <property type="molecule type" value="Genomic_DNA"/>
</dbReference>
<organism evidence="2 3">
    <name type="scientific">Virgisporangium aliadipatigenens</name>
    <dbReference type="NCBI Taxonomy" id="741659"/>
    <lineage>
        <taxon>Bacteria</taxon>
        <taxon>Bacillati</taxon>
        <taxon>Actinomycetota</taxon>
        <taxon>Actinomycetes</taxon>
        <taxon>Micromonosporales</taxon>
        <taxon>Micromonosporaceae</taxon>
        <taxon>Virgisporangium</taxon>
    </lineage>
</organism>
<gene>
    <name evidence="2" type="ORF">Val02_05460</name>
</gene>
<feature type="transmembrane region" description="Helical" evidence="1">
    <location>
        <begin position="26"/>
        <end position="48"/>
    </location>
</feature>
<reference evidence="2" key="1">
    <citation type="submission" date="2021-01" db="EMBL/GenBank/DDBJ databases">
        <title>Whole genome shotgun sequence of Virgisporangium aliadipatigenens NBRC 105644.</title>
        <authorList>
            <person name="Komaki H."/>
            <person name="Tamura T."/>
        </authorList>
    </citation>
    <scope>NUCLEOTIDE SEQUENCE</scope>
    <source>
        <strain evidence="2">NBRC 105644</strain>
    </source>
</reference>
<dbReference type="AlphaFoldDB" id="A0A8J4DMD2"/>
<dbReference type="RefSeq" id="WP_203897216.1">
    <property type="nucleotide sequence ID" value="NZ_BOPF01000002.1"/>
</dbReference>
<keyword evidence="3" id="KW-1185">Reference proteome</keyword>
<accession>A0A8J4DMD2</accession>
<evidence type="ECO:0000256" key="1">
    <source>
        <dbReference type="SAM" id="Phobius"/>
    </source>
</evidence>
<protein>
    <submittedName>
        <fullName evidence="2">Uncharacterized protein</fullName>
    </submittedName>
</protein>
<evidence type="ECO:0000313" key="3">
    <source>
        <dbReference type="Proteomes" id="UP000619260"/>
    </source>
</evidence>
<evidence type="ECO:0000313" key="2">
    <source>
        <dbReference type="EMBL" id="GIJ43660.1"/>
    </source>
</evidence>
<keyword evidence="1" id="KW-0472">Membrane</keyword>
<keyword evidence="1" id="KW-0812">Transmembrane</keyword>
<keyword evidence="1" id="KW-1133">Transmembrane helix</keyword>
<dbReference type="Proteomes" id="UP000619260">
    <property type="component" value="Unassembled WGS sequence"/>
</dbReference>
<proteinExistence type="predicted"/>
<sequence>MSAFYLLAGLLLTAWTGYRLVDEGVAFFPVVAVLAGAALIVVAVIGLMSPPRHSR</sequence>